<dbReference type="OrthoDB" id="5584028at2759"/>
<dbReference type="PANTHER" id="PTHR37852">
    <property type="entry name" value="YALI0B21208P"/>
    <property type="match status" value="1"/>
</dbReference>
<evidence type="ECO:0000313" key="2">
    <source>
        <dbReference type="Proteomes" id="UP001149074"/>
    </source>
</evidence>
<reference evidence="1" key="1">
    <citation type="submission" date="2022-11" db="EMBL/GenBank/DDBJ databases">
        <authorList>
            <person name="Petersen C."/>
        </authorList>
    </citation>
    <scope>NUCLEOTIDE SEQUENCE</scope>
    <source>
        <strain evidence="1">IBT 30761</strain>
    </source>
</reference>
<name>A0A9W9KED1_9EURO</name>
<sequence>MDDTTPPSDSSPSRTSPTLLGTVALRLFHWDKLFESDSPPRLGIDVSKRIPYATMSGFSAGLGLGYIYGSNKAGLQFRAENAHRFPTTSTGWWQYHKTKNYISIVGGVKEGFKMGFRLGAGSLVFCLFEETVDYARHEERDFLSTVTAGLSFSGVYSLLARHDVYTAARTAKLGLKFGLGYGLAQDALESLKGNRPAYVDFFLGNRRLNEGRDRV</sequence>
<reference evidence="1" key="2">
    <citation type="journal article" date="2023" name="IMA Fungus">
        <title>Comparative genomic study of the Penicillium genus elucidates a diverse pangenome and 15 lateral gene transfer events.</title>
        <authorList>
            <person name="Petersen C."/>
            <person name="Sorensen T."/>
            <person name="Nielsen M.R."/>
            <person name="Sondergaard T.E."/>
            <person name="Sorensen J.L."/>
            <person name="Fitzpatrick D.A."/>
            <person name="Frisvad J.C."/>
            <person name="Nielsen K.L."/>
        </authorList>
    </citation>
    <scope>NUCLEOTIDE SEQUENCE</scope>
    <source>
        <strain evidence="1">IBT 30761</strain>
    </source>
</reference>
<accession>A0A9W9KED1</accession>
<dbReference type="Proteomes" id="UP001149074">
    <property type="component" value="Unassembled WGS sequence"/>
</dbReference>
<protein>
    <submittedName>
        <fullName evidence="1">Uncharacterized protein</fullName>
    </submittedName>
</protein>
<dbReference type="AlphaFoldDB" id="A0A9W9KED1"/>
<proteinExistence type="predicted"/>
<evidence type="ECO:0000313" key="1">
    <source>
        <dbReference type="EMBL" id="KAJ5103319.1"/>
    </source>
</evidence>
<dbReference type="RefSeq" id="XP_056476699.1">
    <property type="nucleotide sequence ID" value="XM_056616342.1"/>
</dbReference>
<comment type="caution">
    <text evidence="1">The sequence shown here is derived from an EMBL/GenBank/DDBJ whole genome shotgun (WGS) entry which is preliminary data.</text>
</comment>
<gene>
    <name evidence="1" type="ORF">N7532_003848</name>
</gene>
<dbReference type="EMBL" id="JAPQKI010000004">
    <property type="protein sequence ID" value="KAJ5103319.1"/>
    <property type="molecule type" value="Genomic_DNA"/>
</dbReference>
<dbReference type="GeneID" id="81355321"/>
<keyword evidence="2" id="KW-1185">Reference proteome</keyword>
<dbReference type="PANTHER" id="PTHR37852:SF1">
    <property type="entry name" value="HIG1 DOMAIN-CONTAINING PROTEIN"/>
    <property type="match status" value="1"/>
</dbReference>
<organism evidence="1 2">
    <name type="scientific">Penicillium argentinense</name>
    <dbReference type="NCBI Taxonomy" id="1131581"/>
    <lineage>
        <taxon>Eukaryota</taxon>
        <taxon>Fungi</taxon>
        <taxon>Dikarya</taxon>
        <taxon>Ascomycota</taxon>
        <taxon>Pezizomycotina</taxon>
        <taxon>Eurotiomycetes</taxon>
        <taxon>Eurotiomycetidae</taxon>
        <taxon>Eurotiales</taxon>
        <taxon>Aspergillaceae</taxon>
        <taxon>Penicillium</taxon>
    </lineage>
</organism>